<evidence type="ECO:0000313" key="3">
    <source>
        <dbReference type="EMBL" id="CAB3990495.1"/>
    </source>
</evidence>
<dbReference type="PANTHER" id="PTHR46880:SF5">
    <property type="entry name" value="DUF4371 DOMAIN-CONTAINING PROTEIN"/>
    <property type="match status" value="1"/>
</dbReference>
<reference evidence="3" key="1">
    <citation type="submission" date="2020-04" db="EMBL/GenBank/DDBJ databases">
        <authorList>
            <person name="Alioto T."/>
            <person name="Alioto T."/>
            <person name="Gomez Garrido J."/>
        </authorList>
    </citation>
    <scope>NUCLEOTIDE SEQUENCE</scope>
    <source>
        <strain evidence="3">A484AB</strain>
    </source>
</reference>
<dbReference type="InterPro" id="IPR048365">
    <property type="entry name" value="TNP-like_RNaseH_N"/>
</dbReference>
<dbReference type="PANTHER" id="PTHR46880">
    <property type="entry name" value="RAS-ASSOCIATING DOMAIN-CONTAINING PROTEIN"/>
    <property type="match status" value="1"/>
</dbReference>
<dbReference type="Pfam" id="PF21787">
    <property type="entry name" value="TNP-like_RNaseH_N"/>
    <property type="match status" value="1"/>
</dbReference>
<dbReference type="OrthoDB" id="6597828at2759"/>
<evidence type="ECO:0000313" key="4">
    <source>
        <dbReference type="Proteomes" id="UP001152795"/>
    </source>
</evidence>
<sequence length="1019" mass="115100">MPYANKRKANIEKLLKQEASKCKKVSDFFTKNENARTSSSTSCDTNVEKESEQLLNMAPIEVESEVQGTAATGGTDQGEPRKDNELNEVDFDIRNSDREGNVQFVHTRAPSNNIPSNTTPSTLSSTSSANINSITLFTTSDVGLPISTANTSSTQMTTETTTEYYRGYPLNLKALLGKFGDGVLSQYYERSRVSTQNRQKARVFVKCCICGEFEEEAKRFSANGRVYMAQGVRCDGKKKIQDVIDHLLGPSHRAAQEKKQLSKLWNAKDKRHPFINLATKSDPTVLKTLTEMAVEVYNDSKSLTLAAWSWPGRSLANLHAQQQFRSLTDSDNVQSFTPFKPSGEELHYRDPMHYAEMLEIIGDTERKHLREELQNCICFAAQMDGSVDARQQDKKFIFVRFNTPEDPLSIKTRFASARESTKRGAEGLCSAMTNCFDDMGLSKECLQSKFVGMSTDGESANTGKDSGLWARVENYVGRSTRNIWCACHRSDLAMEDVMRLVPELKIWLSNVTGVATYYRTSGLRTKELKTIKPDMRSFPPHHEVRFAQHLVQLCGAILFNLDGCLKHWQKICDAPREYNTKEVSSAKGFLKLWQPTGVQAWLTAVMVDTCCIFRYIEKEAQKPGIIIPDILKYRDTALQKLDIMQTEPYPGGQEELLTKKIAELHPENDEAVDNTPRRTHNTNVTTFRRGKQPIRQEVIDSSRNFLQTRLNEEQTEIVTTIINLTSAKRAIEFINIALPQLESSGISDKQAFIDAVLENFTEMLPDTHIPARDYGVRLYQMLRGSKQPVTKFLSGFCVLCPHSMTVERCVSTYNMLFSNLRMATSEKTLNDRLLIHWNGVPTSQFDPSPMVQEFLQKKQRRMNLPNLSSYAERDFVPFLRYFWSLGKDVPPSYISLKEALAWVHTGSFPCPFKDATKRGDDVLCGLMIDEMAIRKHWEWDGHKYVGFTDIGNGIDDGDDSSPLASEGFVFMAVSLNSNWKVPLGYFLIDGLSASERANLMKTCLLKLSDILGKNSVTDM</sequence>
<comment type="caution">
    <text evidence="3">The sequence shown here is derived from an EMBL/GenBank/DDBJ whole genome shotgun (WGS) entry which is preliminary data.</text>
</comment>
<gene>
    <name evidence="3" type="ORF">PACLA_8A030747</name>
</gene>
<evidence type="ECO:0000259" key="2">
    <source>
        <dbReference type="Pfam" id="PF21787"/>
    </source>
</evidence>
<feature type="compositionally biased region" description="Low complexity" evidence="1">
    <location>
        <begin position="109"/>
        <end position="127"/>
    </location>
</feature>
<protein>
    <recommendedName>
        <fullName evidence="2">Transposable element P transposase-like RNase H domain-containing protein</fullName>
    </recommendedName>
</protein>
<name>A0A6S7GFQ1_PARCT</name>
<dbReference type="AlphaFoldDB" id="A0A6S7GFQ1"/>
<evidence type="ECO:0000256" key="1">
    <source>
        <dbReference type="SAM" id="MobiDB-lite"/>
    </source>
</evidence>
<feature type="region of interest" description="Disordered" evidence="1">
    <location>
        <begin position="108"/>
        <end position="127"/>
    </location>
</feature>
<accession>A0A6S7GFQ1</accession>
<keyword evidence="4" id="KW-1185">Reference proteome</keyword>
<dbReference type="Proteomes" id="UP001152795">
    <property type="component" value="Unassembled WGS sequence"/>
</dbReference>
<dbReference type="EMBL" id="CACRXK020001671">
    <property type="protein sequence ID" value="CAB3990495.1"/>
    <property type="molecule type" value="Genomic_DNA"/>
</dbReference>
<feature type="compositionally biased region" description="Basic and acidic residues" evidence="1">
    <location>
        <begin position="78"/>
        <end position="98"/>
    </location>
</feature>
<feature type="region of interest" description="Disordered" evidence="1">
    <location>
        <begin position="66"/>
        <end position="98"/>
    </location>
</feature>
<organism evidence="3 4">
    <name type="scientific">Paramuricea clavata</name>
    <name type="common">Red gorgonian</name>
    <name type="synonym">Violescent sea-whip</name>
    <dbReference type="NCBI Taxonomy" id="317549"/>
    <lineage>
        <taxon>Eukaryota</taxon>
        <taxon>Metazoa</taxon>
        <taxon>Cnidaria</taxon>
        <taxon>Anthozoa</taxon>
        <taxon>Octocorallia</taxon>
        <taxon>Malacalcyonacea</taxon>
        <taxon>Plexauridae</taxon>
        <taxon>Paramuricea</taxon>
    </lineage>
</organism>
<feature type="domain" description="Transposable element P transposase-like RNase H" evidence="2">
    <location>
        <begin position="920"/>
        <end position="1010"/>
    </location>
</feature>
<proteinExistence type="predicted"/>